<dbReference type="AlphaFoldDB" id="A0A418YUI1"/>
<proteinExistence type="predicted"/>
<sequence>MTAHIPPESIVPSQEAADLIVALQRCLSNVHARQEDAAILDGDGGGQLATLARYIEARRARATLLGQNLFSDPAWDMLLLLYQAGLEGRALTLEQLSEKSRLSMSVIVGQVGVLERRGLLDEHQTSPNSRRRRAICLSPLAVDAMSSWFSLAFVADA</sequence>
<dbReference type="Gene3D" id="1.10.10.10">
    <property type="entry name" value="Winged helix-like DNA-binding domain superfamily/Winged helix DNA-binding domain"/>
    <property type="match status" value="1"/>
</dbReference>
<dbReference type="RefSeq" id="WP_119744784.1">
    <property type="nucleotide sequence ID" value="NZ_QVRA01000005.1"/>
</dbReference>
<accession>A0A418YUI1</accession>
<name>A0A418YUI1_9SPHN</name>
<dbReference type="InterPro" id="IPR036388">
    <property type="entry name" value="WH-like_DNA-bd_sf"/>
</dbReference>
<protein>
    <submittedName>
        <fullName evidence="1">ArsR family transcriptional regulator</fullName>
    </submittedName>
</protein>
<dbReference type="InterPro" id="IPR036390">
    <property type="entry name" value="WH_DNA-bd_sf"/>
</dbReference>
<evidence type="ECO:0000313" key="1">
    <source>
        <dbReference type="EMBL" id="RJG55789.1"/>
    </source>
</evidence>
<evidence type="ECO:0000313" key="2">
    <source>
        <dbReference type="Proteomes" id="UP000283469"/>
    </source>
</evidence>
<organism evidence="1 2">
    <name type="scientific">Sphingobium terrigena</name>
    <dbReference type="NCBI Taxonomy" id="2304063"/>
    <lineage>
        <taxon>Bacteria</taxon>
        <taxon>Pseudomonadati</taxon>
        <taxon>Pseudomonadota</taxon>
        <taxon>Alphaproteobacteria</taxon>
        <taxon>Sphingomonadales</taxon>
        <taxon>Sphingomonadaceae</taxon>
        <taxon>Sphingobium</taxon>
    </lineage>
</organism>
<keyword evidence="2" id="KW-1185">Reference proteome</keyword>
<gene>
    <name evidence="1" type="ORF">D0Z70_07005</name>
</gene>
<dbReference type="Proteomes" id="UP000283469">
    <property type="component" value="Unassembled WGS sequence"/>
</dbReference>
<comment type="caution">
    <text evidence="1">The sequence shown here is derived from an EMBL/GenBank/DDBJ whole genome shotgun (WGS) entry which is preliminary data.</text>
</comment>
<dbReference type="EMBL" id="QVRA01000005">
    <property type="protein sequence ID" value="RJG55789.1"/>
    <property type="molecule type" value="Genomic_DNA"/>
</dbReference>
<dbReference type="SUPFAM" id="SSF46785">
    <property type="entry name" value="Winged helix' DNA-binding domain"/>
    <property type="match status" value="1"/>
</dbReference>
<reference evidence="1 2" key="1">
    <citation type="submission" date="2018-08" db="EMBL/GenBank/DDBJ databases">
        <title>Sphingobium sp. EO9.</title>
        <authorList>
            <person name="Park Y."/>
            <person name="Kim K.H."/>
            <person name="Jeon C.O."/>
        </authorList>
    </citation>
    <scope>NUCLEOTIDE SEQUENCE [LARGE SCALE GENOMIC DNA]</scope>
    <source>
        <strain evidence="1 2">EO9</strain>
    </source>
</reference>
<dbReference type="OrthoDB" id="7594920at2"/>